<protein>
    <submittedName>
        <fullName evidence="1">Uncharacterized protein</fullName>
    </submittedName>
</protein>
<dbReference type="Proteomes" id="UP000016922">
    <property type="component" value="Unassembled WGS sequence"/>
</dbReference>
<proteinExistence type="predicted"/>
<gene>
    <name evidence="1" type="ORF">GLAREA_02425</name>
</gene>
<accession>S3CJ19</accession>
<sequence>MALDSDFHAALLAAAEVQEQCARANRRLAEEYAALHQRSADSQAALDEVITNKDSHAGP</sequence>
<dbReference type="KEGG" id="glz:GLAREA_02425"/>
<evidence type="ECO:0000313" key="1">
    <source>
        <dbReference type="EMBL" id="EPE26512.1"/>
    </source>
</evidence>
<dbReference type="EMBL" id="KE145370">
    <property type="protein sequence ID" value="EPE26512.1"/>
    <property type="molecule type" value="Genomic_DNA"/>
</dbReference>
<keyword evidence="2" id="KW-1185">Reference proteome</keyword>
<evidence type="ECO:0000313" key="2">
    <source>
        <dbReference type="Proteomes" id="UP000016922"/>
    </source>
</evidence>
<dbReference type="RefSeq" id="XP_008085702.1">
    <property type="nucleotide sequence ID" value="XM_008087511.1"/>
</dbReference>
<name>S3CJ19_GLAL2</name>
<dbReference type="GeneID" id="19461482"/>
<reference evidence="1 2" key="1">
    <citation type="journal article" date="2013" name="BMC Genomics">
        <title>Genomics-driven discovery of the pneumocandin biosynthetic gene cluster in the fungus Glarea lozoyensis.</title>
        <authorList>
            <person name="Chen L."/>
            <person name="Yue Q."/>
            <person name="Zhang X."/>
            <person name="Xiang M."/>
            <person name="Wang C."/>
            <person name="Li S."/>
            <person name="Che Y."/>
            <person name="Ortiz-Lopez F.J."/>
            <person name="Bills G.F."/>
            <person name="Liu X."/>
            <person name="An Z."/>
        </authorList>
    </citation>
    <scope>NUCLEOTIDE SEQUENCE [LARGE SCALE GENOMIC DNA]</scope>
    <source>
        <strain evidence="2">ATCC 20868 / MF5171</strain>
    </source>
</reference>
<organism evidence="1 2">
    <name type="scientific">Glarea lozoyensis (strain ATCC 20868 / MF5171)</name>
    <dbReference type="NCBI Taxonomy" id="1116229"/>
    <lineage>
        <taxon>Eukaryota</taxon>
        <taxon>Fungi</taxon>
        <taxon>Dikarya</taxon>
        <taxon>Ascomycota</taxon>
        <taxon>Pezizomycotina</taxon>
        <taxon>Leotiomycetes</taxon>
        <taxon>Helotiales</taxon>
        <taxon>Helotiaceae</taxon>
        <taxon>Glarea</taxon>
    </lineage>
</organism>
<dbReference type="AlphaFoldDB" id="S3CJ19"/>
<dbReference type="HOGENOM" id="CLU_2960958_0_0_1"/>